<dbReference type="GO" id="GO:0005829">
    <property type="term" value="C:cytosol"/>
    <property type="evidence" value="ECO:0007669"/>
    <property type="project" value="TreeGrafter"/>
</dbReference>
<dbReference type="Gene3D" id="3.20.20.140">
    <property type="entry name" value="Metal-dependent hydrolases"/>
    <property type="match status" value="1"/>
</dbReference>
<reference evidence="6 7" key="1">
    <citation type="submission" date="2019-10" db="EMBL/GenBank/DDBJ databases">
        <authorList>
            <person name="Palmer J.M."/>
        </authorList>
    </citation>
    <scope>NUCLEOTIDE SEQUENCE [LARGE SCALE GENOMIC DNA]</scope>
    <source>
        <strain evidence="6 7">TWF694</strain>
    </source>
</reference>
<dbReference type="Proteomes" id="UP001365542">
    <property type="component" value="Unassembled WGS sequence"/>
</dbReference>
<evidence type="ECO:0000313" key="6">
    <source>
        <dbReference type="EMBL" id="KAK6533441.1"/>
    </source>
</evidence>
<keyword evidence="3" id="KW-0378">Hydrolase</keyword>
<dbReference type="GO" id="GO:0008892">
    <property type="term" value="F:guanine deaminase activity"/>
    <property type="evidence" value="ECO:0007669"/>
    <property type="project" value="TreeGrafter"/>
</dbReference>
<evidence type="ECO:0000259" key="5">
    <source>
        <dbReference type="Pfam" id="PF01979"/>
    </source>
</evidence>
<dbReference type="AlphaFoldDB" id="A0AAV9X1V8"/>
<evidence type="ECO:0000256" key="2">
    <source>
        <dbReference type="ARBA" id="ARBA00022723"/>
    </source>
</evidence>
<gene>
    <name evidence="6" type="ORF">TWF694_002382</name>
</gene>
<dbReference type="Gene3D" id="2.30.40.10">
    <property type="entry name" value="Urease, subunit C, domain 1"/>
    <property type="match status" value="1"/>
</dbReference>
<dbReference type="InterPro" id="IPR032466">
    <property type="entry name" value="Metal_Hydrolase"/>
</dbReference>
<dbReference type="PANTHER" id="PTHR11271">
    <property type="entry name" value="GUANINE DEAMINASE"/>
    <property type="match status" value="1"/>
</dbReference>
<comment type="cofactor">
    <cofactor evidence="1">
        <name>Zn(2+)</name>
        <dbReference type="ChEBI" id="CHEBI:29105"/>
    </cofactor>
</comment>
<keyword evidence="4" id="KW-0862">Zinc</keyword>
<dbReference type="SUPFAM" id="SSF51556">
    <property type="entry name" value="Metallo-dependent hydrolases"/>
    <property type="match status" value="1"/>
</dbReference>
<dbReference type="GO" id="GO:0046098">
    <property type="term" value="P:guanine metabolic process"/>
    <property type="evidence" value="ECO:0007669"/>
    <property type="project" value="TreeGrafter"/>
</dbReference>
<dbReference type="PANTHER" id="PTHR11271:SF6">
    <property type="entry name" value="GUANINE DEAMINASE"/>
    <property type="match status" value="1"/>
</dbReference>
<keyword evidence="7" id="KW-1185">Reference proteome</keyword>
<evidence type="ECO:0000256" key="1">
    <source>
        <dbReference type="ARBA" id="ARBA00001947"/>
    </source>
</evidence>
<dbReference type="GO" id="GO:0008270">
    <property type="term" value="F:zinc ion binding"/>
    <property type="evidence" value="ECO:0007669"/>
    <property type="project" value="TreeGrafter"/>
</dbReference>
<organism evidence="6 7">
    <name type="scientific">Orbilia ellipsospora</name>
    <dbReference type="NCBI Taxonomy" id="2528407"/>
    <lineage>
        <taxon>Eukaryota</taxon>
        <taxon>Fungi</taxon>
        <taxon>Dikarya</taxon>
        <taxon>Ascomycota</taxon>
        <taxon>Pezizomycotina</taxon>
        <taxon>Orbiliomycetes</taxon>
        <taxon>Orbiliales</taxon>
        <taxon>Orbiliaceae</taxon>
        <taxon>Orbilia</taxon>
    </lineage>
</organism>
<evidence type="ECO:0000256" key="3">
    <source>
        <dbReference type="ARBA" id="ARBA00022801"/>
    </source>
</evidence>
<keyword evidence="2" id="KW-0479">Metal-binding</keyword>
<dbReference type="InterPro" id="IPR011059">
    <property type="entry name" value="Metal-dep_hydrolase_composite"/>
</dbReference>
<dbReference type="InterPro" id="IPR006680">
    <property type="entry name" value="Amidohydro-rel"/>
</dbReference>
<proteinExistence type="predicted"/>
<dbReference type="Pfam" id="PF01979">
    <property type="entry name" value="Amidohydro_1"/>
    <property type="match status" value="1"/>
</dbReference>
<sequence length="474" mass="52710">MTIAKIFNATLIDAPTPHALRVRENVYCVITDDGVIGQICNNESELREEFRRLLPAVEKMRGTQVLIPGLVDLHIHAPQFKQLGTKTDIPLMEWLQKYTFPAEAAFSSPSHAKQIYPKLTTHLLKNATTTAVLYGSNHLEATKILANCCFEAGIRAFVGKTCADMLTPDYYVETTEGSLKDTEEFVKWCFEKWGSGKDAVVRPVITPRFIPTCSKELLKGLGDISKKYNCFVQSHAAESVDEEALVEIQHPGQRDVEIYNETGLLGDKTILAHCCRLKDAEVGVMESIGSAVVSCPWSNILFARATVPIPHYQATFPNLKIGLGTDVAGGFGTMLDNMRTAILQDRIDSFATVNRSSNVTESDIKAEKWTVDFKYAFHLATASGARALGMEDMIGKFEEGMKWDAVELDLAMDESGEGDSLCDRRQRFTRFGDESVAELFEKWVTTGDDRNVRRVWVNGKACNEKLDVSKISAE</sequence>
<evidence type="ECO:0000313" key="7">
    <source>
        <dbReference type="Proteomes" id="UP001365542"/>
    </source>
</evidence>
<accession>A0AAV9X1V8</accession>
<dbReference type="InterPro" id="IPR051607">
    <property type="entry name" value="Metallo-dep_hydrolases"/>
</dbReference>
<comment type="caution">
    <text evidence="6">The sequence shown here is derived from an EMBL/GenBank/DDBJ whole genome shotgun (WGS) entry which is preliminary data.</text>
</comment>
<feature type="domain" description="Amidohydrolase-related" evidence="5">
    <location>
        <begin position="65"/>
        <end position="461"/>
    </location>
</feature>
<evidence type="ECO:0000256" key="4">
    <source>
        <dbReference type="ARBA" id="ARBA00022833"/>
    </source>
</evidence>
<protein>
    <recommendedName>
        <fullName evidence="5">Amidohydrolase-related domain-containing protein</fullName>
    </recommendedName>
</protein>
<name>A0AAV9X1V8_9PEZI</name>
<dbReference type="EMBL" id="JAVHJO010000011">
    <property type="protein sequence ID" value="KAK6533441.1"/>
    <property type="molecule type" value="Genomic_DNA"/>
</dbReference>